<evidence type="ECO:0000313" key="2">
    <source>
        <dbReference type="Proteomes" id="UP000545493"/>
    </source>
</evidence>
<protein>
    <submittedName>
        <fullName evidence="1">Uncharacterized protein</fullName>
    </submittedName>
</protein>
<proteinExistence type="predicted"/>
<dbReference type="Proteomes" id="UP000545493">
    <property type="component" value="Unassembled WGS sequence"/>
</dbReference>
<comment type="caution">
    <text evidence="1">The sequence shown here is derived from an EMBL/GenBank/DDBJ whole genome shotgun (WGS) entry which is preliminary data.</text>
</comment>
<accession>A0A7X5UL22</accession>
<reference evidence="1 2" key="1">
    <citation type="submission" date="2020-03" db="EMBL/GenBank/DDBJ databases">
        <title>Sequencing the genomes of 1000 actinobacteria strains.</title>
        <authorList>
            <person name="Klenk H.-P."/>
        </authorList>
    </citation>
    <scope>NUCLEOTIDE SEQUENCE [LARGE SCALE GENOMIC DNA]</scope>
    <source>
        <strain evidence="1 2">DSM 45685</strain>
    </source>
</reference>
<keyword evidence="2" id="KW-1185">Reference proteome</keyword>
<dbReference type="EMBL" id="JAAOYM010000001">
    <property type="protein sequence ID" value="NIJ09948.1"/>
    <property type="molecule type" value="Genomic_DNA"/>
</dbReference>
<name>A0A7X5UL22_9PSEU</name>
<evidence type="ECO:0000313" key="1">
    <source>
        <dbReference type="EMBL" id="NIJ09948.1"/>
    </source>
</evidence>
<organism evidence="1 2">
    <name type="scientific">Saccharomonospora amisosensis</name>
    <dbReference type="NCBI Taxonomy" id="1128677"/>
    <lineage>
        <taxon>Bacteria</taxon>
        <taxon>Bacillati</taxon>
        <taxon>Actinomycetota</taxon>
        <taxon>Actinomycetes</taxon>
        <taxon>Pseudonocardiales</taxon>
        <taxon>Pseudonocardiaceae</taxon>
        <taxon>Saccharomonospora</taxon>
    </lineage>
</organism>
<dbReference type="AlphaFoldDB" id="A0A7X5UL22"/>
<dbReference type="RefSeq" id="WP_167165755.1">
    <property type="nucleotide sequence ID" value="NZ_JAAOYM010000001.1"/>
</dbReference>
<sequence>MAGAGRAAMVCAQRVGLKAPRASACCSLGRDGADMVAADNNAATIDQLSDVDGNGSELESN</sequence>
<gene>
    <name evidence="1" type="ORF">FHU38_000292</name>
</gene>